<evidence type="ECO:0000256" key="1">
    <source>
        <dbReference type="ARBA" id="ARBA00001968"/>
    </source>
</evidence>
<comment type="cofactor">
    <cofactor evidence="1">
        <name>a divalent metal cation</name>
        <dbReference type="ChEBI" id="CHEBI:60240"/>
    </cofactor>
</comment>
<evidence type="ECO:0000259" key="3">
    <source>
        <dbReference type="Pfam" id="PF13359"/>
    </source>
</evidence>
<dbReference type="RefSeq" id="XP_065675805.1">
    <property type="nucleotide sequence ID" value="XM_065819733.1"/>
</dbReference>
<keyword evidence="2" id="KW-0479">Metal-binding</keyword>
<gene>
    <name evidence="5" type="primary">LOC136092012</name>
</gene>
<evidence type="ECO:0000313" key="5">
    <source>
        <dbReference type="RefSeq" id="XP_065675805.1"/>
    </source>
</evidence>
<dbReference type="InterPro" id="IPR027806">
    <property type="entry name" value="HARBI1_dom"/>
</dbReference>
<sequence length="144" mass="16571">MTKLISKFEVKFGMIQAFGGIDGIHVELNRPLKNAQDYFCYKQYFSLNVQVVCNSKGYFIDVNEEKMFTNSTINKKLIEPQTLYSLNGYHSIFNYLIGDPAYPLTSFCIKEFQSCYNKEEGIFNKTLSSARNQVECAIGRLKAR</sequence>
<evidence type="ECO:0000256" key="2">
    <source>
        <dbReference type="ARBA" id="ARBA00022723"/>
    </source>
</evidence>
<keyword evidence="4" id="KW-1185">Reference proteome</keyword>
<reference evidence="5" key="1">
    <citation type="submission" date="2025-08" db="UniProtKB">
        <authorList>
            <consortium name="RefSeq"/>
        </authorList>
    </citation>
    <scope>IDENTIFICATION</scope>
</reference>
<organism evidence="4 5">
    <name type="scientific">Hydra vulgaris</name>
    <name type="common">Hydra</name>
    <name type="synonym">Hydra attenuata</name>
    <dbReference type="NCBI Taxonomy" id="6087"/>
    <lineage>
        <taxon>Eukaryota</taxon>
        <taxon>Metazoa</taxon>
        <taxon>Cnidaria</taxon>
        <taxon>Hydrozoa</taxon>
        <taxon>Hydroidolina</taxon>
        <taxon>Anthoathecata</taxon>
        <taxon>Aplanulata</taxon>
        <taxon>Hydridae</taxon>
        <taxon>Hydra</taxon>
    </lineage>
</organism>
<name>A0ABM4DMM6_HYDVU</name>
<feature type="domain" description="DDE Tnp4" evidence="3">
    <location>
        <begin position="21"/>
        <end position="144"/>
    </location>
</feature>
<evidence type="ECO:0000313" key="4">
    <source>
        <dbReference type="Proteomes" id="UP001652625"/>
    </source>
</evidence>
<proteinExistence type="predicted"/>
<accession>A0ABM4DMM6</accession>
<dbReference type="Proteomes" id="UP001652625">
    <property type="component" value="Chromosome 15"/>
</dbReference>
<dbReference type="Pfam" id="PF13359">
    <property type="entry name" value="DDE_Tnp_4"/>
    <property type="match status" value="1"/>
</dbReference>
<dbReference type="GeneID" id="136092012"/>
<protein>
    <submittedName>
        <fullName evidence="5">Uncharacterized protein LOC136092012</fullName>
    </submittedName>
</protein>